<comment type="caution">
    <text evidence="3">The sequence shown here is derived from an EMBL/GenBank/DDBJ whole genome shotgun (WGS) entry which is preliminary data.</text>
</comment>
<organism evidence="3 4">
    <name type="scientific">Adineta ricciae</name>
    <name type="common">Rotifer</name>
    <dbReference type="NCBI Taxonomy" id="249248"/>
    <lineage>
        <taxon>Eukaryota</taxon>
        <taxon>Metazoa</taxon>
        <taxon>Spiralia</taxon>
        <taxon>Gnathifera</taxon>
        <taxon>Rotifera</taxon>
        <taxon>Eurotatoria</taxon>
        <taxon>Bdelloidea</taxon>
        <taxon>Adinetida</taxon>
        <taxon>Adinetidae</taxon>
        <taxon>Adineta</taxon>
    </lineage>
</organism>
<evidence type="ECO:0000256" key="2">
    <source>
        <dbReference type="PROSITE-ProRule" id="PRU00504"/>
    </source>
</evidence>
<evidence type="ECO:0000256" key="1">
    <source>
        <dbReference type="ARBA" id="ARBA00022737"/>
    </source>
</evidence>
<dbReference type="InterPro" id="IPR001258">
    <property type="entry name" value="NHL_repeat"/>
</dbReference>
<dbReference type="GO" id="GO:0061630">
    <property type="term" value="F:ubiquitin protein ligase activity"/>
    <property type="evidence" value="ECO:0007669"/>
    <property type="project" value="TreeGrafter"/>
</dbReference>
<protein>
    <recommendedName>
        <fullName evidence="5">NHL repeat-containing protein</fullName>
    </recommendedName>
</protein>
<dbReference type="AlphaFoldDB" id="A0A814ZVS9"/>
<dbReference type="Pfam" id="PF01436">
    <property type="entry name" value="NHL"/>
    <property type="match status" value="1"/>
</dbReference>
<feature type="non-terminal residue" evidence="3">
    <location>
        <position position="1"/>
    </location>
</feature>
<keyword evidence="1" id="KW-0677">Repeat</keyword>
<dbReference type="GO" id="GO:0043161">
    <property type="term" value="P:proteasome-mediated ubiquitin-dependent protein catabolic process"/>
    <property type="evidence" value="ECO:0007669"/>
    <property type="project" value="TreeGrafter"/>
</dbReference>
<gene>
    <name evidence="3" type="ORF">XAT740_LOCUS26129</name>
</gene>
<evidence type="ECO:0000313" key="4">
    <source>
        <dbReference type="Proteomes" id="UP000663828"/>
    </source>
</evidence>
<dbReference type="SUPFAM" id="SSF101898">
    <property type="entry name" value="NHL repeat"/>
    <property type="match status" value="1"/>
</dbReference>
<dbReference type="InterPro" id="IPR009030">
    <property type="entry name" value="Growth_fac_rcpt_cys_sf"/>
</dbReference>
<dbReference type="PROSITE" id="PS51125">
    <property type="entry name" value="NHL"/>
    <property type="match status" value="1"/>
</dbReference>
<proteinExistence type="predicted"/>
<dbReference type="InterPro" id="IPR050952">
    <property type="entry name" value="TRIM-NHL_E3_ligases"/>
</dbReference>
<name>A0A814ZVS9_ADIRI</name>
<dbReference type="PANTHER" id="PTHR24104">
    <property type="entry name" value="E3 UBIQUITIN-PROTEIN LIGASE NHLRC1-RELATED"/>
    <property type="match status" value="1"/>
</dbReference>
<dbReference type="Proteomes" id="UP000663828">
    <property type="component" value="Unassembled WGS sequence"/>
</dbReference>
<reference evidence="3" key="1">
    <citation type="submission" date="2021-02" db="EMBL/GenBank/DDBJ databases">
        <authorList>
            <person name="Nowell W R."/>
        </authorList>
    </citation>
    <scope>NUCLEOTIDE SEQUENCE</scope>
</reference>
<dbReference type="Gene3D" id="2.120.10.30">
    <property type="entry name" value="TolB, C-terminal domain"/>
    <property type="match status" value="2"/>
</dbReference>
<dbReference type="InterPro" id="IPR011042">
    <property type="entry name" value="6-blade_b-propeller_TolB-like"/>
</dbReference>
<sequence length="460" mass="49800">ISCRIYDINALLPNQCRLFQGDINLHGTIVSSSFTNSRVGSVQYSASLYSNYGQSCTANTIENRYLVCGSDLTWTCPPNTYWNSLTLMCSPQSPILGSTCQQNMSMCREDLNYTCLRFNQCGRMYIETPARSIPIFVISALKVLEGTTIVDGNTVVAKSATIGLSGPTSILVNKTADNAIIVVDSAYGQVISFHDDVSNISNVTLVAKNWTGGNMFNTPYTAFIHPSQKSVLYVSDYYGHCIYKIDNMQVVSPVPKVVAGVEGSSGSTANKLNCPYGIAVDSAGNLYVADSQNHRVMRYAANATSGVRIAGTGTAGSDSLSLNRPYGMYLDEENSYIYVVDALNGRIQRFSLSGGSPNNGTTVAGGNGGGRGNNQLYFPFDICLTKNKRTMYIADAGNNRIVRWNIGEKSGVNIAGDVNGNSGSSASMLNYPYSMGLNDEETFLYVVDNANKRIIRFQLI</sequence>
<dbReference type="SUPFAM" id="SSF57184">
    <property type="entry name" value="Growth factor receptor domain"/>
    <property type="match status" value="1"/>
</dbReference>
<dbReference type="GO" id="GO:0008270">
    <property type="term" value="F:zinc ion binding"/>
    <property type="evidence" value="ECO:0007669"/>
    <property type="project" value="UniProtKB-KW"/>
</dbReference>
<dbReference type="CDD" id="cd05819">
    <property type="entry name" value="NHL"/>
    <property type="match status" value="1"/>
</dbReference>
<evidence type="ECO:0008006" key="5">
    <source>
        <dbReference type="Google" id="ProtNLM"/>
    </source>
</evidence>
<evidence type="ECO:0000313" key="3">
    <source>
        <dbReference type="EMBL" id="CAF1248576.1"/>
    </source>
</evidence>
<dbReference type="EMBL" id="CAJNOR010002106">
    <property type="protein sequence ID" value="CAF1248576.1"/>
    <property type="molecule type" value="Genomic_DNA"/>
</dbReference>
<keyword evidence="4" id="KW-1185">Reference proteome</keyword>
<dbReference type="PANTHER" id="PTHR24104:SF25">
    <property type="entry name" value="PROTEIN LIN-41"/>
    <property type="match status" value="1"/>
</dbReference>
<accession>A0A814ZVS9</accession>
<feature type="repeat" description="NHL" evidence="2">
    <location>
        <begin position="263"/>
        <end position="302"/>
    </location>
</feature>
<dbReference type="GO" id="GO:0000209">
    <property type="term" value="P:protein polyubiquitination"/>
    <property type="evidence" value="ECO:0007669"/>
    <property type="project" value="TreeGrafter"/>
</dbReference>